<protein>
    <submittedName>
        <fullName evidence="2">Uncharacterized protein</fullName>
    </submittedName>
</protein>
<evidence type="ECO:0000256" key="1">
    <source>
        <dbReference type="SAM" id="Phobius"/>
    </source>
</evidence>
<sequence>MPTLPRLSWTSAAAKFLEELKSLLEFECGLEVDSLEPIEKQSWRFFAIFLICVKTTVVSVLIVQSQMFWFFYWYRQCTASRI</sequence>
<dbReference type="OrthoDB" id="6776505at2759"/>
<keyword evidence="1" id="KW-0472">Membrane</keyword>
<dbReference type="AlphaFoldDB" id="A0A1X7SS65"/>
<keyword evidence="1" id="KW-1133">Transmembrane helix</keyword>
<proteinExistence type="predicted"/>
<accession>A0A1X7SS65</accession>
<feature type="transmembrane region" description="Helical" evidence="1">
    <location>
        <begin position="45"/>
        <end position="74"/>
    </location>
</feature>
<organism evidence="2">
    <name type="scientific">Amphimedon queenslandica</name>
    <name type="common">Sponge</name>
    <dbReference type="NCBI Taxonomy" id="400682"/>
    <lineage>
        <taxon>Eukaryota</taxon>
        <taxon>Metazoa</taxon>
        <taxon>Porifera</taxon>
        <taxon>Demospongiae</taxon>
        <taxon>Heteroscleromorpha</taxon>
        <taxon>Haplosclerida</taxon>
        <taxon>Niphatidae</taxon>
        <taxon>Amphimedon</taxon>
    </lineage>
</organism>
<dbReference type="EnsemblMetazoa" id="Aqu2.1.04911_001">
    <property type="protein sequence ID" value="Aqu2.1.04911_001"/>
    <property type="gene ID" value="Aqu2.1.04911"/>
</dbReference>
<dbReference type="InParanoid" id="A0A1X7SS65"/>
<reference evidence="2" key="1">
    <citation type="submission" date="2017-05" db="UniProtKB">
        <authorList>
            <consortium name="EnsemblMetazoa"/>
        </authorList>
    </citation>
    <scope>IDENTIFICATION</scope>
</reference>
<name>A0A1X7SS65_AMPQE</name>
<keyword evidence="1" id="KW-0812">Transmembrane</keyword>
<evidence type="ECO:0000313" key="2">
    <source>
        <dbReference type="EnsemblMetazoa" id="Aqu2.1.04911_001"/>
    </source>
</evidence>